<gene>
    <name evidence="7" type="ORF">WPS_34570</name>
</gene>
<feature type="region of interest" description="Disordered" evidence="4">
    <location>
        <begin position="27"/>
        <end position="46"/>
    </location>
</feature>
<evidence type="ECO:0000259" key="6">
    <source>
        <dbReference type="Pfam" id="PF00496"/>
    </source>
</evidence>
<dbReference type="Proteomes" id="UP001317532">
    <property type="component" value="Chromosome"/>
</dbReference>
<dbReference type="GO" id="GO:0043190">
    <property type="term" value="C:ATP-binding cassette (ABC) transporter complex"/>
    <property type="evidence" value="ECO:0007669"/>
    <property type="project" value="InterPro"/>
</dbReference>
<keyword evidence="8" id="KW-1185">Reference proteome</keyword>
<accession>A0AAN1Y070</accession>
<dbReference type="Gene3D" id="3.40.190.10">
    <property type="entry name" value="Periplasmic binding protein-like II"/>
    <property type="match status" value="1"/>
</dbReference>
<feature type="compositionally biased region" description="Low complexity" evidence="4">
    <location>
        <begin position="27"/>
        <end position="38"/>
    </location>
</feature>
<dbReference type="GO" id="GO:1904680">
    <property type="term" value="F:peptide transmembrane transporter activity"/>
    <property type="evidence" value="ECO:0007669"/>
    <property type="project" value="TreeGrafter"/>
</dbReference>
<dbReference type="AlphaFoldDB" id="A0AAN1Y070"/>
<evidence type="ECO:0000313" key="7">
    <source>
        <dbReference type="EMBL" id="BDE08181.1"/>
    </source>
</evidence>
<dbReference type="PROSITE" id="PS51257">
    <property type="entry name" value="PROKAR_LIPOPROTEIN"/>
    <property type="match status" value="1"/>
</dbReference>
<dbReference type="RefSeq" id="WP_317995727.1">
    <property type="nucleotide sequence ID" value="NZ_AP025523.1"/>
</dbReference>
<organism evidence="7 8">
    <name type="scientific">Vulcanimicrobium alpinum</name>
    <dbReference type="NCBI Taxonomy" id="3016050"/>
    <lineage>
        <taxon>Bacteria</taxon>
        <taxon>Bacillati</taxon>
        <taxon>Vulcanimicrobiota</taxon>
        <taxon>Vulcanimicrobiia</taxon>
        <taxon>Vulcanimicrobiales</taxon>
        <taxon>Vulcanimicrobiaceae</taxon>
        <taxon>Vulcanimicrobium</taxon>
    </lineage>
</organism>
<dbReference type="GO" id="GO:0042597">
    <property type="term" value="C:periplasmic space"/>
    <property type="evidence" value="ECO:0007669"/>
    <property type="project" value="UniProtKB-ARBA"/>
</dbReference>
<dbReference type="EMBL" id="AP025523">
    <property type="protein sequence ID" value="BDE08181.1"/>
    <property type="molecule type" value="Genomic_DNA"/>
</dbReference>
<proteinExistence type="inferred from homology"/>
<dbReference type="CDD" id="cd08513">
    <property type="entry name" value="PBP2_thermophilic_Hb8_like"/>
    <property type="match status" value="1"/>
</dbReference>
<feature type="chain" id="PRO_5042948968" evidence="5">
    <location>
        <begin position="18"/>
        <end position="551"/>
    </location>
</feature>
<evidence type="ECO:0000256" key="1">
    <source>
        <dbReference type="ARBA" id="ARBA00005695"/>
    </source>
</evidence>
<dbReference type="PANTHER" id="PTHR30290">
    <property type="entry name" value="PERIPLASMIC BINDING COMPONENT OF ABC TRANSPORTER"/>
    <property type="match status" value="1"/>
</dbReference>
<comment type="similarity">
    <text evidence="1">Belongs to the bacterial solute-binding protein 5 family.</text>
</comment>
<reference evidence="7 8" key="1">
    <citation type="journal article" date="2022" name="ISME Commun">
        <title>Vulcanimicrobium alpinus gen. nov. sp. nov., the first cultivated representative of the candidate phylum 'Eremiobacterota', is a metabolically versatile aerobic anoxygenic phototroph.</title>
        <authorList>
            <person name="Yabe S."/>
            <person name="Muto K."/>
            <person name="Abe K."/>
            <person name="Yokota A."/>
            <person name="Staudigel H."/>
            <person name="Tebo B.M."/>
        </authorList>
    </citation>
    <scope>NUCLEOTIDE SEQUENCE [LARGE SCALE GENOMIC DNA]</scope>
    <source>
        <strain evidence="7 8">WC8-2</strain>
    </source>
</reference>
<evidence type="ECO:0000313" key="8">
    <source>
        <dbReference type="Proteomes" id="UP001317532"/>
    </source>
</evidence>
<dbReference type="PIRSF" id="PIRSF002741">
    <property type="entry name" value="MppA"/>
    <property type="match status" value="1"/>
</dbReference>
<evidence type="ECO:0000256" key="3">
    <source>
        <dbReference type="ARBA" id="ARBA00022729"/>
    </source>
</evidence>
<dbReference type="SUPFAM" id="SSF53850">
    <property type="entry name" value="Periplasmic binding protein-like II"/>
    <property type="match status" value="1"/>
</dbReference>
<evidence type="ECO:0000256" key="2">
    <source>
        <dbReference type="ARBA" id="ARBA00022448"/>
    </source>
</evidence>
<dbReference type="Gene3D" id="3.90.76.10">
    <property type="entry name" value="Dipeptide-binding Protein, Domain 1"/>
    <property type="match status" value="1"/>
</dbReference>
<dbReference type="InterPro" id="IPR039424">
    <property type="entry name" value="SBP_5"/>
</dbReference>
<dbReference type="Gene3D" id="3.10.105.10">
    <property type="entry name" value="Dipeptide-binding Protein, Domain 3"/>
    <property type="match status" value="1"/>
</dbReference>
<dbReference type="PANTHER" id="PTHR30290:SF9">
    <property type="entry name" value="OLIGOPEPTIDE-BINDING PROTEIN APPA"/>
    <property type="match status" value="1"/>
</dbReference>
<dbReference type="GO" id="GO:0015833">
    <property type="term" value="P:peptide transport"/>
    <property type="evidence" value="ECO:0007669"/>
    <property type="project" value="TreeGrafter"/>
</dbReference>
<feature type="signal peptide" evidence="5">
    <location>
        <begin position="1"/>
        <end position="17"/>
    </location>
</feature>
<keyword evidence="3 5" id="KW-0732">Signal</keyword>
<dbReference type="InterPro" id="IPR030678">
    <property type="entry name" value="Peptide/Ni-bd"/>
</dbReference>
<dbReference type="KEGG" id="vab:WPS_34570"/>
<dbReference type="Pfam" id="PF00496">
    <property type="entry name" value="SBP_bac_5"/>
    <property type="match status" value="1"/>
</dbReference>
<protein>
    <submittedName>
        <fullName evidence="7">ABC transporter substrate-binding protein</fullName>
    </submittedName>
</protein>
<evidence type="ECO:0000256" key="5">
    <source>
        <dbReference type="SAM" id="SignalP"/>
    </source>
</evidence>
<evidence type="ECO:0000256" key="4">
    <source>
        <dbReference type="SAM" id="MobiDB-lite"/>
    </source>
</evidence>
<sequence length="551" mass="60673">MRKLLALAAACAVLVSACTKVDSAGAPAGGAPAASGAPKNPWTKPGHLTIGFAGEEPDSLNEMFSHTDAADQISNLIDEPLFRYDPNGEFLPAAAAVVPTIANHGISADGKTIALHFRPNMKWSDGAPYDARDLVFTWHAVMNPANNAKLRLGWDDIRAIDLSDHDLTATVHLKNVYSGILGIWAFGGAAVPPLPAHLLAKLPDINHAPFNAKPISSGPFVLTQWNHGASLEFAANPNYWRGKPGLDTIAIKIVPNADTLFNELQTHEVDLYESVPEVQIPRLPQLTGYTITKQLSANYRRLEFNTSRPQLADVRVRRAIAEAVNWDRINQTIYHGYNIRAVSDLLPTNWAAPVGISNYPYDVENAKKLLDAAGWHAGADGMRMKGGVPFAFSVSTTPSKPANVQAEVQMQQDLRAVGIQLEIKNYQTSLLFAQNGPIYTGKFDSEFTIYTDAPDPDNEGLWSGKFIPPHGANTTWLNDPVLTQTSHDALLTFDRAKRKALYQREAERVHELAPVVYLYWQNSFSAVNSDLKNWKPASYISNYWNCWEWTL</sequence>
<name>A0AAN1Y070_UNVUL</name>
<feature type="domain" description="Solute-binding protein family 5" evidence="6">
    <location>
        <begin position="97"/>
        <end position="458"/>
    </location>
</feature>
<keyword evidence="2" id="KW-0813">Transport</keyword>
<dbReference type="InterPro" id="IPR000914">
    <property type="entry name" value="SBP_5_dom"/>
</dbReference>